<feature type="region of interest" description="Disordered" evidence="1">
    <location>
        <begin position="1"/>
        <end position="55"/>
    </location>
</feature>
<evidence type="ECO:0000256" key="1">
    <source>
        <dbReference type="SAM" id="MobiDB-lite"/>
    </source>
</evidence>
<protein>
    <submittedName>
        <fullName evidence="2">Uncharacterized protein</fullName>
    </submittedName>
</protein>
<gene>
    <name evidence="2" type="ORF">PR048_026117</name>
</gene>
<dbReference type="EMBL" id="JARBHB010000011">
    <property type="protein sequence ID" value="KAJ8872511.1"/>
    <property type="molecule type" value="Genomic_DNA"/>
</dbReference>
<organism evidence="2 3">
    <name type="scientific">Dryococelus australis</name>
    <dbReference type="NCBI Taxonomy" id="614101"/>
    <lineage>
        <taxon>Eukaryota</taxon>
        <taxon>Metazoa</taxon>
        <taxon>Ecdysozoa</taxon>
        <taxon>Arthropoda</taxon>
        <taxon>Hexapoda</taxon>
        <taxon>Insecta</taxon>
        <taxon>Pterygota</taxon>
        <taxon>Neoptera</taxon>
        <taxon>Polyneoptera</taxon>
        <taxon>Phasmatodea</taxon>
        <taxon>Verophasmatodea</taxon>
        <taxon>Anareolatae</taxon>
        <taxon>Phasmatidae</taxon>
        <taxon>Eurycanthinae</taxon>
        <taxon>Dryococelus</taxon>
    </lineage>
</organism>
<proteinExistence type="predicted"/>
<name>A0ABQ9GKF1_9NEOP</name>
<accession>A0ABQ9GKF1</accession>
<evidence type="ECO:0000313" key="2">
    <source>
        <dbReference type="EMBL" id="KAJ8872511.1"/>
    </source>
</evidence>
<keyword evidence="3" id="KW-1185">Reference proteome</keyword>
<reference evidence="2 3" key="1">
    <citation type="submission" date="2023-02" db="EMBL/GenBank/DDBJ databases">
        <title>LHISI_Scaffold_Assembly.</title>
        <authorList>
            <person name="Stuart O.P."/>
            <person name="Cleave R."/>
            <person name="Magrath M.J.L."/>
            <person name="Mikheyev A.S."/>
        </authorList>
    </citation>
    <scope>NUCLEOTIDE SEQUENCE [LARGE SCALE GENOMIC DNA]</scope>
    <source>
        <strain evidence="2">Daus_M_001</strain>
        <tissue evidence="2">Leg muscle</tissue>
    </source>
</reference>
<comment type="caution">
    <text evidence="2">The sequence shown here is derived from an EMBL/GenBank/DDBJ whole genome shotgun (WGS) entry which is preliminary data.</text>
</comment>
<dbReference type="Proteomes" id="UP001159363">
    <property type="component" value="Chromosome 10"/>
</dbReference>
<sequence length="135" mass="14577">MRVIEVSMEQRRNEGVGKRGIPEKTGRAAASSGTIPACKNPGVIQPGTEPGSPWSDEALGVRVTVARIAPSLLDLGRASYVVPLKLTREQTSLGDVERHRSSAHRPLQTATLSTLQSRASFKAIARRHNYHADAL</sequence>
<feature type="compositionally biased region" description="Basic and acidic residues" evidence="1">
    <location>
        <begin position="8"/>
        <end position="26"/>
    </location>
</feature>
<evidence type="ECO:0000313" key="3">
    <source>
        <dbReference type="Proteomes" id="UP001159363"/>
    </source>
</evidence>